<evidence type="ECO:0008006" key="4">
    <source>
        <dbReference type="Google" id="ProtNLM"/>
    </source>
</evidence>
<feature type="signal peptide" evidence="1">
    <location>
        <begin position="1"/>
        <end position="24"/>
    </location>
</feature>
<proteinExistence type="predicted"/>
<protein>
    <recommendedName>
        <fullName evidence="4">Lipoprotein</fullName>
    </recommendedName>
</protein>
<dbReference type="PROSITE" id="PS51257">
    <property type="entry name" value="PROKAR_LIPOPROTEIN"/>
    <property type="match status" value="1"/>
</dbReference>
<feature type="chain" id="PRO_5041448134" description="Lipoprotein" evidence="1">
    <location>
        <begin position="25"/>
        <end position="180"/>
    </location>
</feature>
<keyword evidence="1" id="KW-0732">Signal</keyword>
<dbReference type="EMBL" id="BPTR01000001">
    <property type="protein sequence ID" value="GJG26966.1"/>
    <property type="molecule type" value="Genomic_DNA"/>
</dbReference>
<comment type="caution">
    <text evidence="2">The sequence shown here is derived from an EMBL/GenBank/DDBJ whole genome shotgun (WGS) entry which is preliminary data.</text>
</comment>
<dbReference type="RefSeq" id="WP_006281393.1">
    <property type="nucleotide sequence ID" value="NZ_BPTR01000001.1"/>
</dbReference>
<evidence type="ECO:0000256" key="1">
    <source>
        <dbReference type="SAM" id="SignalP"/>
    </source>
</evidence>
<evidence type="ECO:0000313" key="2">
    <source>
        <dbReference type="EMBL" id="GJG26966.1"/>
    </source>
</evidence>
<name>A0AA37MIJ5_SEGBR</name>
<evidence type="ECO:0000313" key="3">
    <source>
        <dbReference type="Proteomes" id="UP000887043"/>
    </source>
</evidence>
<dbReference type="Proteomes" id="UP000887043">
    <property type="component" value="Unassembled WGS sequence"/>
</dbReference>
<gene>
    <name evidence="2" type="ORF">PRRU23_06660</name>
</gene>
<accession>A0AA37MIJ5</accession>
<organism evidence="2 3">
    <name type="scientific">Segatella bryantii</name>
    <name type="common">Prevotella bryantii</name>
    <dbReference type="NCBI Taxonomy" id="77095"/>
    <lineage>
        <taxon>Bacteria</taxon>
        <taxon>Pseudomonadati</taxon>
        <taxon>Bacteroidota</taxon>
        <taxon>Bacteroidia</taxon>
        <taxon>Bacteroidales</taxon>
        <taxon>Prevotellaceae</taxon>
        <taxon>Segatella</taxon>
    </lineage>
</organism>
<reference evidence="2" key="1">
    <citation type="submission" date="2021-08" db="EMBL/GenBank/DDBJ databases">
        <title>Prevotella lacticifex sp. nov., isolated from rumen of cow.</title>
        <authorList>
            <person name="Shinkai T."/>
            <person name="Ikeyama N."/>
            <person name="Kumagai M."/>
            <person name="Ohmori H."/>
            <person name="Sakamoto M."/>
            <person name="Ohkuma M."/>
            <person name="Mitsumori M."/>
        </authorList>
    </citation>
    <scope>NUCLEOTIDE SEQUENCE</scope>
    <source>
        <strain evidence="2">DSM 11371</strain>
    </source>
</reference>
<sequence>MKGFKHLAVIALMGSIIFSFISCAKDNADIPRSSAHVLDNSDNTRLEVNREYTISEKFLTYYIFQDAKNEKVFAAYDNNYVYVYDTSGEVPQCHINRVEISKGDYNISITTQAESTIYIVKRISYNYQQGGAIDMTLRCESGSHRWHCIYELGVHNSETGERMVWRAADLIAFVKRNIDN</sequence>
<dbReference type="AlphaFoldDB" id="A0AA37MIJ5"/>